<feature type="transmembrane region" description="Helical" evidence="1">
    <location>
        <begin position="32"/>
        <end position="54"/>
    </location>
</feature>
<gene>
    <name evidence="2" type="ORF">A2811_01395</name>
</gene>
<sequence>MKHRNLKNKILDAIKEKDIYPRPKWQFLLKDYFLWFFGLVSVLVGGVAVSLIIFTLVNSDWESYRYLSNSLFEHIVKMAPYLWIVVLGGFVLTSDYNFSNTKDGYKYSVPKITGLSILISIIFGFIFYQFGLAYFADYMLGKNIPIYQGFTEKRQGLWNRPEEGLLAGTIVPSEKSDVILLKDFNGKEWRVEVSRLNEIDFIILDEAKTVALVGYVKDENTFDACVVRPWRVGGENSYLRSKIMERAIREGVEAPLMGMGQGRFENMRGMMRENNFDERNIFEVRNIECERGTTSPTGPKIIN</sequence>
<keyword evidence="1" id="KW-1133">Transmembrane helix</keyword>
<reference evidence="2 3" key="1">
    <citation type="journal article" date="2016" name="Nat. Commun.">
        <title>Thousands of microbial genomes shed light on interconnected biogeochemical processes in an aquifer system.</title>
        <authorList>
            <person name="Anantharaman K."/>
            <person name="Brown C.T."/>
            <person name="Hug L.A."/>
            <person name="Sharon I."/>
            <person name="Castelle C.J."/>
            <person name="Probst A.J."/>
            <person name="Thomas B.C."/>
            <person name="Singh A."/>
            <person name="Wilkins M.J."/>
            <person name="Karaoz U."/>
            <person name="Brodie E.L."/>
            <person name="Williams K.H."/>
            <person name="Hubbard S.S."/>
            <person name="Banfield J.F."/>
        </authorList>
    </citation>
    <scope>NUCLEOTIDE SEQUENCE [LARGE SCALE GENOMIC DNA]</scope>
</reference>
<evidence type="ECO:0000313" key="2">
    <source>
        <dbReference type="EMBL" id="OGD68201.1"/>
    </source>
</evidence>
<name>A0A1F5ELE8_9BACT</name>
<feature type="transmembrane region" description="Helical" evidence="1">
    <location>
        <begin position="114"/>
        <end position="136"/>
    </location>
</feature>
<accession>A0A1F5ELE8</accession>
<organism evidence="2 3">
    <name type="scientific">Candidatus Campbellbacteria bacterium RIFCSPHIGHO2_01_FULL_34_10</name>
    <dbReference type="NCBI Taxonomy" id="1797577"/>
    <lineage>
        <taxon>Bacteria</taxon>
        <taxon>Candidatus Campbelliibacteriota</taxon>
    </lineage>
</organism>
<keyword evidence="1" id="KW-0812">Transmembrane</keyword>
<feature type="transmembrane region" description="Helical" evidence="1">
    <location>
        <begin position="74"/>
        <end position="93"/>
    </location>
</feature>
<dbReference type="Proteomes" id="UP000186670">
    <property type="component" value="Unassembled WGS sequence"/>
</dbReference>
<protein>
    <submittedName>
        <fullName evidence="2">Uncharacterized protein</fullName>
    </submittedName>
</protein>
<evidence type="ECO:0000256" key="1">
    <source>
        <dbReference type="SAM" id="Phobius"/>
    </source>
</evidence>
<dbReference type="EMBL" id="MEZZ01000038">
    <property type="protein sequence ID" value="OGD68201.1"/>
    <property type="molecule type" value="Genomic_DNA"/>
</dbReference>
<dbReference type="AlphaFoldDB" id="A0A1F5ELE8"/>
<keyword evidence="1" id="KW-0472">Membrane</keyword>
<comment type="caution">
    <text evidence="2">The sequence shown here is derived from an EMBL/GenBank/DDBJ whole genome shotgun (WGS) entry which is preliminary data.</text>
</comment>
<proteinExistence type="predicted"/>
<evidence type="ECO:0000313" key="3">
    <source>
        <dbReference type="Proteomes" id="UP000186670"/>
    </source>
</evidence>